<dbReference type="InterPro" id="IPR003594">
    <property type="entry name" value="HATPase_dom"/>
</dbReference>
<dbReference type="EC" id="2.7.13.3" evidence="3"/>
<dbReference type="SMART" id="SM00304">
    <property type="entry name" value="HAMP"/>
    <property type="match status" value="1"/>
</dbReference>
<dbReference type="GO" id="GO:0016020">
    <property type="term" value="C:membrane"/>
    <property type="evidence" value="ECO:0007669"/>
    <property type="project" value="UniProtKB-SubCell"/>
</dbReference>
<dbReference type="SUPFAM" id="SSF47384">
    <property type="entry name" value="Homodimeric domain of signal transducing histidine kinase"/>
    <property type="match status" value="1"/>
</dbReference>
<evidence type="ECO:0000256" key="1">
    <source>
        <dbReference type="ARBA" id="ARBA00000085"/>
    </source>
</evidence>
<dbReference type="InterPro" id="IPR005467">
    <property type="entry name" value="His_kinase_dom"/>
</dbReference>
<comment type="caution">
    <text evidence="11">The sequence shown here is derived from an EMBL/GenBank/DDBJ whole genome shotgun (WGS) entry which is preliminary data.</text>
</comment>
<reference evidence="11 12" key="1">
    <citation type="journal article" date="2019" name="Nat. Microbiol.">
        <title>Mediterranean grassland soil C-N compound turnover is dependent on rainfall and depth, and is mediated by genomically divergent microorganisms.</title>
        <authorList>
            <person name="Diamond S."/>
            <person name="Andeer P.F."/>
            <person name="Li Z."/>
            <person name="Crits-Christoph A."/>
            <person name="Burstein D."/>
            <person name="Anantharaman K."/>
            <person name="Lane K.R."/>
            <person name="Thomas B.C."/>
            <person name="Pan C."/>
            <person name="Northen T.R."/>
            <person name="Banfield J.F."/>
        </authorList>
    </citation>
    <scope>NUCLEOTIDE SEQUENCE [LARGE SCALE GENOMIC DNA]</scope>
    <source>
        <strain evidence="11">WS_1</strain>
    </source>
</reference>
<evidence type="ECO:0000256" key="5">
    <source>
        <dbReference type="ARBA" id="ARBA00022679"/>
    </source>
</evidence>
<keyword evidence="8" id="KW-0812">Transmembrane</keyword>
<feature type="transmembrane region" description="Helical" evidence="8">
    <location>
        <begin position="201"/>
        <end position="220"/>
    </location>
</feature>
<dbReference type="InterPro" id="IPR003661">
    <property type="entry name" value="HisK_dim/P_dom"/>
</dbReference>
<evidence type="ECO:0000313" key="12">
    <source>
        <dbReference type="Proteomes" id="UP000316292"/>
    </source>
</evidence>
<dbReference type="InterPro" id="IPR036890">
    <property type="entry name" value="HATPase_C_sf"/>
</dbReference>
<dbReference type="PANTHER" id="PTHR43711:SF1">
    <property type="entry name" value="HISTIDINE KINASE 1"/>
    <property type="match status" value="1"/>
</dbReference>
<dbReference type="PROSITE" id="PS50109">
    <property type="entry name" value="HIS_KIN"/>
    <property type="match status" value="1"/>
</dbReference>
<keyword evidence="7" id="KW-0902">Two-component regulatory system</keyword>
<organism evidence="11 12">
    <name type="scientific">Eiseniibacteriota bacterium</name>
    <dbReference type="NCBI Taxonomy" id="2212470"/>
    <lineage>
        <taxon>Bacteria</taxon>
        <taxon>Candidatus Eiseniibacteriota</taxon>
    </lineage>
</organism>
<dbReference type="EMBL" id="VBOR01000047">
    <property type="protein sequence ID" value="TMQ49933.1"/>
    <property type="molecule type" value="Genomic_DNA"/>
</dbReference>
<proteinExistence type="predicted"/>
<evidence type="ECO:0000313" key="11">
    <source>
        <dbReference type="EMBL" id="TMQ49933.1"/>
    </source>
</evidence>
<evidence type="ECO:0000256" key="6">
    <source>
        <dbReference type="ARBA" id="ARBA00022777"/>
    </source>
</evidence>
<accession>A0A538SEY4</accession>
<protein>
    <recommendedName>
        <fullName evidence="3">histidine kinase</fullName>
        <ecNumber evidence="3">2.7.13.3</ecNumber>
    </recommendedName>
</protein>
<feature type="domain" description="Histidine kinase" evidence="9">
    <location>
        <begin position="455"/>
        <end position="674"/>
    </location>
</feature>
<dbReference type="CDD" id="cd00082">
    <property type="entry name" value="HisKA"/>
    <property type="match status" value="1"/>
</dbReference>
<feature type="domain" description="HAMP" evidence="10">
    <location>
        <begin position="226"/>
        <end position="278"/>
    </location>
</feature>
<dbReference type="Gene3D" id="3.30.450.40">
    <property type="match status" value="1"/>
</dbReference>
<dbReference type="FunFam" id="3.30.565.10:FF:000006">
    <property type="entry name" value="Sensor histidine kinase WalK"/>
    <property type="match status" value="1"/>
</dbReference>
<dbReference type="PROSITE" id="PS50885">
    <property type="entry name" value="HAMP"/>
    <property type="match status" value="1"/>
</dbReference>
<dbReference type="InterPro" id="IPR003660">
    <property type="entry name" value="HAMP_dom"/>
</dbReference>
<dbReference type="InterPro" id="IPR050736">
    <property type="entry name" value="Sensor_HK_Regulatory"/>
</dbReference>
<gene>
    <name evidence="11" type="ORF">E6K71_03600</name>
</gene>
<evidence type="ECO:0000256" key="8">
    <source>
        <dbReference type="SAM" id="Phobius"/>
    </source>
</evidence>
<dbReference type="Pfam" id="PF00672">
    <property type="entry name" value="HAMP"/>
    <property type="match status" value="1"/>
</dbReference>
<dbReference type="GO" id="GO:0000155">
    <property type="term" value="F:phosphorelay sensor kinase activity"/>
    <property type="evidence" value="ECO:0007669"/>
    <property type="project" value="InterPro"/>
</dbReference>
<dbReference type="AlphaFoldDB" id="A0A538SEY4"/>
<dbReference type="CDD" id="cd00075">
    <property type="entry name" value="HATPase"/>
    <property type="match status" value="1"/>
</dbReference>
<dbReference type="PANTHER" id="PTHR43711">
    <property type="entry name" value="TWO-COMPONENT HISTIDINE KINASE"/>
    <property type="match status" value="1"/>
</dbReference>
<dbReference type="Gene3D" id="6.10.340.10">
    <property type="match status" value="1"/>
</dbReference>
<dbReference type="Gene3D" id="1.10.287.130">
    <property type="match status" value="1"/>
</dbReference>
<dbReference type="SMART" id="SM00387">
    <property type="entry name" value="HATPase_c"/>
    <property type="match status" value="1"/>
</dbReference>
<sequence>MRLFQRPRTLKDELQILFLAVGSAFLVLATVLLYQNGQASLRRQVIASASTAAETAAALISLEDHQSVRTPADMDSRAFRNIVQNLGALRRANPDVVHLYTIAPIGKNGTWRVVVDVGGSVREERHLIRGRLPIGSIPPTSLPDNLIEQGQRGTTADILDLTSPSRARATALAPIAGHDGKAVGLAVVELSAARLIEEVRLLWYVSIAIFLVGLVVSVVASNMASRWVTRPIEELLRAVEEIARGNLRARVVGKSRNELGALGKAFNLMAKSLEASKAKNDEQQNLLRELHRTGSQVAATLELPRMLETASRGIRAICGGEEAFSGAMGPRDKSVRLWTRSGPGTLDMEGWDTPVTLLEEVLGGETRLLARNEFAAAGLSMLLDRPGDYALAAPLRVSDQTLGVLVALGRRTQFHPEGISLATLFARQVSAAVGNARVFEQVRAVDRSKSEFLSIASHEVRTPLTVMKSSLDILVSSPKFEYTADQRQLIAFCQESVERLIRLVKDILDVSKIEAGVLSIQFAPTSLNDLIEKCLFWVPQLPGGQGIEVDARLPSEPAMVLADPQRIMQVLENLISNAIKFSQPGGKVTIEIREHEREYEVMVSDRGKGIAPEDLGRIFGKFYQVADSATREQGGTGLGLAICKGIVEAHYGKLWAESVLGEGSTFHFALARVLDAPIGDRAVGEIKVDKLLSALRTASARASRIG</sequence>
<keyword evidence="8" id="KW-0472">Membrane</keyword>
<feature type="transmembrane region" description="Helical" evidence="8">
    <location>
        <begin position="14"/>
        <end position="34"/>
    </location>
</feature>
<dbReference type="Pfam" id="PF00512">
    <property type="entry name" value="HisKA"/>
    <property type="match status" value="1"/>
</dbReference>
<dbReference type="InterPro" id="IPR004358">
    <property type="entry name" value="Sig_transdc_His_kin-like_C"/>
</dbReference>
<dbReference type="InterPro" id="IPR003018">
    <property type="entry name" value="GAF"/>
</dbReference>
<keyword evidence="6 11" id="KW-0418">Kinase</keyword>
<keyword evidence="5" id="KW-0808">Transferase</keyword>
<dbReference type="SMART" id="SM00388">
    <property type="entry name" value="HisKA"/>
    <property type="match status" value="1"/>
</dbReference>
<evidence type="ECO:0000256" key="2">
    <source>
        <dbReference type="ARBA" id="ARBA00004370"/>
    </source>
</evidence>
<dbReference type="Pfam" id="PF01590">
    <property type="entry name" value="GAF"/>
    <property type="match status" value="1"/>
</dbReference>
<dbReference type="InterPro" id="IPR029016">
    <property type="entry name" value="GAF-like_dom_sf"/>
</dbReference>
<dbReference type="SUPFAM" id="SSF158472">
    <property type="entry name" value="HAMP domain-like"/>
    <property type="match status" value="1"/>
</dbReference>
<dbReference type="InterPro" id="IPR036097">
    <property type="entry name" value="HisK_dim/P_sf"/>
</dbReference>
<comment type="catalytic activity">
    <reaction evidence="1">
        <text>ATP + protein L-histidine = ADP + protein N-phospho-L-histidine.</text>
        <dbReference type="EC" id="2.7.13.3"/>
    </reaction>
</comment>
<dbReference type="Proteomes" id="UP000316292">
    <property type="component" value="Unassembled WGS sequence"/>
</dbReference>
<comment type="subcellular location">
    <subcellularLocation>
        <location evidence="2">Membrane</location>
    </subcellularLocation>
</comment>
<evidence type="ECO:0000259" key="9">
    <source>
        <dbReference type="PROSITE" id="PS50109"/>
    </source>
</evidence>
<keyword evidence="8" id="KW-1133">Transmembrane helix</keyword>
<dbReference type="SUPFAM" id="SSF55781">
    <property type="entry name" value="GAF domain-like"/>
    <property type="match status" value="1"/>
</dbReference>
<evidence type="ECO:0000256" key="3">
    <source>
        <dbReference type="ARBA" id="ARBA00012438"/>
    </source>
</evidence>
<dbReference type="SUPFAM" id="SSF55874">
    <property type="entry name" value="ATPase domain of HSP90 chaperone/DNA topoisomerase II/histidine kinase"/>
    <property type="match status" value="1"/>
</dbReference>
<keyword evidence="4" id="KW-0597">Phosphoprotein</keyword>
<evidence type="ECO:0000256" key="7">
    <source>
        <dbReference type="ARBA" id="ARBA00023012"/>
    </source>
</evidence>
<dbReference type="Gene3D" id="3.30.565.10">
    <property type="entry name" value="Histidine kinase-like ATPase, C-terminal domain"/>
    <property type="match status" value="1"/>
</dbReference>
<name>A0A538SEY4_UNCEI</name>
<evidence type="ECO:0000259" key="10">
    <source>
        <dbReference type="PROSITE" id="PS50885"/>
    </source>
</evidence>
<dbReference type="CDD" id="cd06225">
    <property type="entry name" value="HAMP"/>
    <property type="match status" value="1"/>
</dbReference>
<evidence type="ECO:0000256" key="4">
    <source>
        <dbReference type="ARBA" id="ARBA00022553"/>
    </source>
</evidence>
<dbReference type="Pfam" id="PF02518">
    <property type="entry name" value="HATPase_c"/>
    <property type="match status" value="1"/>
</dbReference>
<dbReference type="PRINTS" id="PR00344">
    <property type="entry name" value="BCTRLSENSOR"/>
</dbReference>